<comment type="caution">
    <text evidence="1">The sequence shown here is derived from an EMBL/GenBank/DDBJ whole genome shotgun (WGS) entry which is preliminary data.</text>
</comment>
<evidence type="ECO:0000313" key="2">
    <source>
        <dbReference type="Proteomes" id="UP000238937"/>
    </source>
</evidence>
<dbReference type="OrthoDB" id="482054at2"/>
<dbReference type="RefSeq" id="WP_106299361.1">
    <property type="nucleotide sequence ID" value="NZ_PVWO01000004.1"/>
</dbReference>
<evidence type="ECO:0008006" key="3">
    <source>
        <dbReference type="Google" id="ProtNLM"/>
    </source>
</evidence>
<dbReference type="InterPro" id="IPR043519">
    <property type="entry name" value="NT_sf"/>
</dbReference>
<dbReference type="EMBL" id="PVWO01000004">
    <property type="protein sequence ID" value="PSB59507.1"/>
    <property type="molecule type" value="Genomic_DNA"/>
</dbReference>
<sequence>MSLPLQLPIDAAPVGYCPQSIDTNINADLVRFHLYRQRTTVDRLILGDKYKQSARQLSIECLRQSFPELTDTAFSQKIANAWLQEKCPVNYIPPNLMSWSQDPTAIASLLARILNSANIPYYITGGVAAIAHGEPRATIYLDVVISVDLADLPTLAANFEAQGFYVAGLADVMACSLRCLNITHLETIENVDLMISGREECDLIKFDRSRSYTLPGSGEVAIASPEDVIISKLIWRRTSQSDKQWRDILGILKVQQEKLDFGYLQSWVERFGLDEDCQRAKVAAGVSHLGLG</sequence>
<reference evidence="1 2" key="1">
    <citation type="submission" date="2018-03" db="EMBL/GenBank/DDBJ databases">
        <title>The ancient ancestry and fast evolution of plastids.</title>
        <authorList>
            <person name="Moore K.R."/>
            <person name="Magnabosco C."/>
            <person name="Momper L."/>
            <person name="Gold D.A."/>
            <person name="Bosak T."/>
            <person name="Fournier G.P."/>
        </authorList>
    </citation>
    <scope>NUCLEOTIDE SEQUENCE [LARGE SCALE GENOMIC DNA]</scope>
    <source>
        <strain evidence="1 2">CCALA 037</strain>
    </source>
</reference>
<dbReference type="Proteomes" id="UP000238937">
    <property type="component" value="Unassembled WGS sequence"/>
</dbReference>
<protein>
    <recommendedName>
        <fullName evidence="3">Nucleotidyltransferase family protein</fullName>
    </recommendedName>
</protein>
<keyword evidence="2" id="KW-1185">Reference proteome</keyword>
<organism evidence="1 2">
    <name type="scientific">Chamaesiphon polymorphus CCALA 037</name>
    <dbReference type="NCBI Taxonomy" id="2107692"/>
    <lineage>
        <taxon>Bacteria</taxon>
        <taxon>Bacillati</taxon>
        <taxon>Cyanobacteriota</taxon>
        <taxon>Cyanophyceae</taxon>
        <taxon>Gomontiellales</taxon>
        <taxon>Chamaesiphonaceae</taxon>
        <taxon>Chamaesiphon</taxon>
    </lineage>
</organism>
<accession>A0A2T1GNI6</accession>
<proteinExistence type="predicted"/>
<dbReference type="AlphaFoldDB" id="A0A2T1GNI6"/>
<dbReference type="SUPFAM" id="SSF81301">
    <property type="entry name" value="Nucleotidyltransferase"/>
    <property type="match status" value="1"/>
</dbReference>
<dbReference type="Gene3D" id="3.30.460.40">
    <property type="match status" value="1"/>
</dbReference>
<name>A0A2T1GNI6_9CYAN</name>
<gene>
    <name evidence="1" type="ORF">C7B77_00495</name>
</gene>
<evidence type="ECO:0000313" key="1">
    <source>
        <dbReference type="EMBL" id="PSB59507.1"/>
    </source>
</evidence>